<evidence type="ECO:0000313" key="2">
    <source>
        <dbReference type="Proteomes" id="UP001234297"/>
    </source>
</evidence>
<protein>
    <submittedName>
        <fullName evidence="1">Uncharacterized protein</fullName>
    </submittedName>
</protein>
<reference evidence="1 2" key="1">
    <citation type="journal article" date="2022" name="Hortic Res">
        <title>A haplotype resolved chromosomal level avocado genome allows analysis of novel avocado genes.</title>
        <authorList>
            <person name="Nath O."/>
            <person name="Fletcher S.J."/>
            <person name="Hayward A."/>
            <person name="Shaw L.M."/>
            <person name="Masouleh A.K."/>
            <person name="Furtado A."/>
            <person name="Henry R.J."/>
            <person name="Mitter N."/>
        </authorList>
    </citation>
    <scope>NUCLEOTIDE SEQUENCE [LARGE SCALE GENOMIC DNA]</scope>
    <source>
        <strain evidence="2">cv. Hass</strain>
    </source>
</reference>
<dbReference type="EMBL" id="CM056817">
    <property type="protein sequence ID" value="KAJ8620516.1"/>
    <property type="molecule type" value="Genomic_DNA"/>
</dbReference>
<comment type="caution">
    <text evidence="1">The sequence shown here is derived from an EMBL/GenBank/DDBJ whole genome shotgun (WGS) entry which is preliminary data.</text>
</comment>
<keyword evidence="2" id="KW-1185">Reference proteome</keyword>
<proteinExistence type="predicted"/>
<accession>A0ACC2KHA9</accession>
<gene>
    <name evidence="1" type="ORF">MRB53_029045</name>
</gene>
<sequence length="241" mass="26935">MESFYDEFQPTSPFTSIFDPSGDVGVPGGSSLGFMDLLELEDFGPSMLDLPPPSTVGMTTASPTLPPGTPNSSSSNEVGNEDDIKVEVEEEENKGKKELKSEKKNTKKQKREREPRFAFITKSKVDHLEDGYRWRKYGQKAVKDSPFPRSYYRCTSHMCGVKKRVERSSDDPAIVVTTYEGQHKHPNPTAPQPPIPLNSDEVLAGFSSKVDMAAVSNHHHHHHLQQQQPQYIFSSPPSSNF</sequence>
<dbReference type="Proteomes" id="UP001234297">
    <property type="component" value="Chromosome 9"/>
</dbReference>
<evidence type="ECO:0000313" key="1">
    <source>
        <dbReference type="EMBL" id="KAJ8620516.1"/>
    </source>
</evidence>
<organism evidence="1 2">
    <name type="scientific">Persea americana</name>
    <name type="common">Avocado</name>
    <dbReference type="NCBI Taxonomy" id="3435"/>
    <lineage>
        <taxon>Eukaryota</taxon>
        <taxon>Viridiplantae</taxon>
        <taxon>Streptophyta</taxon>
        <taxon>Embryophyta</taxon>
        <taxon>Tracheophyta</taxon>
        <taxon>Spermatophyta</taxon>
        <taxon>Magnoliopsida</taxon>
        <taxon>Magnoliidae</taxon>
        <taxon>Laurales</taxon>
        <taxon>Lauraceae</taxon>
        <taxon>Persea</taxon>
    </lineage>
</organism>
<name>A0ACC2KHA9_PERAE</name>